<evidence type="ECO:0000313" key="2">
    <source>
        <dbReference type="Proteomes" id="UP000677126"/>
    </source>
</evidence>
<dbReference type="Proteomes" id="UP000677126">
    <property type="component" value="Chromosome"/>
</dbReference>
<dbReference type="RefSeq" id="WP_213499432.1">
    <property type="nucleotide sequence ID" value="NZ_CP054856.1"/>
</dbReference>
<gene>
    <name evidence="1" type="ORF">HT578_10820</name>
</gene>
<keyword evidence="2" id="KW-1185">Reference proteome</keyword>
<proteinExistence type="predicted"/>
<reference evidence="1 2" key="1">
    <citation type="journal article" date="2021" name="Int. J. Syst. Evol. Microbiol.">
        <title>Novosphingobium decolorationis sp. nov., an aniline blue-decolourizing bacterium isolated from East Pacific sediment.</title>
        <authorList>
            <person name="Chen X."/>
            <person name="Dong B."/>
            <person name="Chen T."/>
            <person name="Ren N."/>
            <person name="Wang J."/>
            <person name="Xu Y."/>
            <person name="Yang J."/>
            <person name="Zhu S."/>
            <person name="Chen J."/>
        </authorList>
    </citation>
    <scope>NUCLEOTIDE SEQUENCE [LARGE SCALE GENOMIC DNA]</scope>
    <source>
        <strain evidence="1 2">502str22</strain>
    </source>
</reference>
<organism evidence="1 2">
    <name type="scientific">Novosphingobium decolorationis</name>
    <dbReference type="NCBI Taxonomy" id="2698673"/>
    <lineage>
        <taxon>Bacteria</taxon>
        <taxon>Pseudomonadati</taxon>
        <taxon>Pseudomonadota</taxon>
        <taxon>Alphaproteobacteria</taxon>
        <taxon>Sphingomonadales</taxon>
        <taxon>Sphingomonadaceae</taxon>
        <taxon>Novosphingobium</taxon>
    </lineage>
</organism>
<name>A0ABX8E7C1_9SPHN</name>
<protein>
    <submittedName>
        <fullName evidence="1">Uncharacterized protein</fullName>
    </submittedName>
</protein>
<sequence>MENAARHRLLRRRHRHRRWLPRLQTEAAAGNDVPLKGLEGITPHLRD</sequence>
<accession>A0ABX8E7C1</accession>
<evidence type="ECO:0000313" key="1">
    <source>
        <dbReference type="EMBL" id="QVM84116.1"/>
    </source>
</evidence>
<dbReference type="EMBL" id="CP054856">
    <property type="protein sequence ID" value="QVM84116.1"/>
    <property type="molecule type" value="Genomic_DNA"/>
</dbReference>